<name>A0ABN9YGZ7_9DINO</name>
<protein>
    <recommendedName>
        <fullName evidence="11">DUF202 domain-containing protein</fullName>
    </recommendedName>
</protein>
<dbReference type="Pfam" id="PF02656">
    <property type="entry name" value="DUF202"/>
    <property type="match status" value="1"/>
</dbReference>
<dbReference type="PANTHER" id="PTHR46140:SF1">
    <property type="entry name" value="VACUOLAR TRANSPORTER CHAPERONE COMPLEX SUBUNIT 4-RELATED"/>
    <property type="match status" value="1"/>
</dbReference>
<feature type="transmembrane region" description="Helical" evidence="6">
    <location>
        <begin position="531"/>
        <end position="554"/>
    </location>
</feature>
<feature type="domain" description="DUF202" evidence="7">
    <location>
        <begin position="456"/>
        <end position="512"/>
    </location>
</feature>
<evidence type="ECO:0000256" key="2">
    <source>
        <dbReference type="ARBA" id="ARBA00022692"/>
    </source>
</evidence>
<dbReference type="InterPro" id="IPR051572">
    <property type="entry name" value="VTC_Complex_Subunit"/>
</dbReference>
<dbReference type="Gene3D" id="3.20.100.30">
    <property type="entry name" value="VTC, catalytic tunnel domain"/>
    <property type="match status" value="1"/>
</dbReference>
<keyword evidence="2 6" id="KW-0812">Transmembrane</keyword>
<feature type="compositionally biased region" description="Low complexity" evidence="5">
    <location>
        <begin position="378"/>
        <end position="417"/>
    </location>
</feature>
<gene>
    <name evidence="9" type="ORF">PCOR1329_LOCUS85765</name>
</gene>
<evidence type="ECO:0000313" key="10">
    <source>
        <dbReference type="Proteomes" id="UP001189429"/>
    </source>
</evidence>
<keyword evidence="3 6" id="KW-1133">Transmembrane helix</keyword>
<dbReference type="InterPro" id="IPR042267">
    <property type="entry name" value="VTC_sf"/>
</dbReference>
<evidence type="ECO:0000256" key="5">
    <source>
        <dbReference type="SAM" id="MobiDB-lite"/>
    </source>
</evidence>
<feature type="transmembrane region" description="Helical" evidence="6">
    <location>
        <begin position="489"/>
        <end position="510"/>
    </location>
</feature>
<dbReference type="EMBL" id="CAUYUJ010022703">
    <property type="protein sequence ID" value="CAK0912147.1"/>
    <property type="molecule type" value="Genomic_DNA"/>
</dbReference>
<organism evidence="9 10">
    <name type="scientific">Prorocentrum cordatum</name>
    <dbReference type="NCBI Taxonomy" id="2364126"/>
    <lineage>
        <taxon>Eukaryota</taxon>
        <taxon>Sar</taxon>
        <taxon>Alveolata</taxon>
        <taxon>Dinophyceae</taxon>
        <taxon>Prorocentrales</taxon>
        <taxon>Prorocentraceae</taxon>
        <taxon>Prorocentrum</taxon>
    </lineage>
</organism>
<feature type="region of interest" description="Disordered" evidence="5">
    <location>
        <begin position="300"/>
        <end position="322"/>
    </location>
</feature>
<evidence type="ECO:0000256" key="3">
    <source>
        <dbReference type="ARBA" id="ARBA00022989"/>
    </source>
</evidence>
<dbReference type="PANTHER" id="PTHR46140">
    <property type="entry name" value="VACUOLAR TRANSPORTER CHAPERONE 1-RELATED"/>
    <property type="match status" value="1"/>
</dbReference>
<sequence>MPRVEVATFRQWDIDLLLLALGQLHERRRQQLRPLGAGGSPAGPSPEQLRREGDGDEAETPAVETYLVPPDMLMRVKVSLLKHLQVDAPSQGHSPPPSSSVVGRARHVRVASDGRGGLGQGSIRQSTGEVYFDGPGGELCGERLPVGTSTAEPSRVPAAFCCRWVGDATGGTEVDFFVDVQGASGGTTAVPLKQRDLAAFATGSLQGRSESEPLHRVQAAIRERSLRPSVRATFRRSTFAAFGDPGSEVVAWTTVDEDLVFYDEPEGSDSAAWCQSLPGGTRPLPDRRIACEQAVLRVCRGRSGPRGPGPSAATGGPHDEELEWPEELRALKLRRAHGFSKALHGTALLRGELAPVRPAWLHEGVPGSCSEGSPSTPAGTPSERPAAAAAGSRALAPGPSAGSQAAPAAAPAAASASPPRPPGWCRTAAAAAAQGARRLCARRAPVELRVDPKVPLAIERTALAWMRSAALLSGLSQLLLSSDDQISQLNGFLVALVALTFAFWPVVDFRRAALRLREASGKGHQPKVNRLLPQVLSGLLAFVLVAILLVDVLFNDAE</sequence>
<keyword evidence="4 6" id="KW-0472">Membrane</keyword>
<accession>A0ABN9YGZ7</accession>
<proteinExistence type="predicted"/>
<feature type="region of interest" description="Disordered" evidence="5">
    <location>
        <begin position="32"/>
        <end position="62"/>
    </location>
</feature>
<comment type="caution">
    <text evidence="9">The sequence shown here is derived from an EMBL/GenBank/DDBJ whole genome shotgun (WGS) entry which is preliminary data.</text>
</comment>
<keyword evidence="10" id="KW-1185">Reference proteome</keyword>
<evidence type="ECO:0000313" key="9">
    <source>
        <dbReference type="EMBL" id="CAK0912147.1"/>
    </source>
</evidence>
<dbReference type="Proteomes" id="UP001189429">
    <property type="component" value="Unassembled WGS sequence"/>
</dbReference>
<dbReference type="Pfam" id="PF09359">
    <property type="entry name" value="VTC"/>
    <property type="match status" value="1"/>
</dbReference>
<comment type="subcellular location">
    <subcellularLocation>
        <location evidence="1">Endomembrane system</location>
        <topology evidence="1">Multi-pass membrane protein</topology>
    </subcellularLocation>
</comment>
<evidence type="ECO:0000256" key="6">
    <source>
        <dbReference type="SAM" id="Phobius"/>
    </source>
</evidence>
<evidence type="ECO:0008006" key="11">
    <source>
        <dbReference type="Google" id="ProtNLM"/>
    </source>
</evidence>
<feature type="region of interest" description="Disordered" evidence="5">
    <location>
        <begin position="365"/>
        <end position="428"/>
    </location>
</feature>
<dbReference type="InterPro" id="IPR003807">
    <property type="entry name" value="DUF202"/>
</dbReference>
<evidence type="ECO:0000259" key="8">
    <source>
        <dbReference type="Pfam" id="PF09359"/>
    </source>
</evidence>
<evidence type="ECO:0000256" key="4">
    <source>
        <dbReference type="ARBA" id="ARBA00023136"/>
    </source>
</evidence>
<evidence type="ECO:0000256" key="1">
    <source>
        <dbReference type="ARBA" id="ARBA00004127"/>
    </source>
</evidence>
<feature type="domain" description="VTC" evidence="8">
    <location>
        <begin position="66"/>
        <end position="349"/>
    </location>
</feature>
<evidence type="ECO:0000259" key="7">
    <source>
        <dbReference type="Pfam" id="PF02656"/>
    </source>
</evidence>
<dbReference type="InterPro" id="IPR018966">
    <property type="entry name" value="VTC_domain"/>
</dbReference>
<reference evidence="9" key="1">
    <citation type="submission" date="2023-10" db="EMBL/GenBank/DDBJ databases">
        <authorList>
            <person name="Chen Y."/>
            <person name="Shah S."/>
            <person name="Dougan E. K."/>
            <person name="Thang M."/>
            <person name="Chan C."/>
        </authorList>
    </citation>
    <scope>NUCLEOTIDE SEQUENCE [LARGE SCALE GENOMIC DNA]</scope>
</reference>